<dbReference type="PRINTS" id="PR00975">
    <property type="entry name" value="RIBOSOMALS19"/>
</dbReference>
<comment type="caution">
    <text evidence="8">The sequence shown here is derived from an EMBL/GenBank/DDBJ whole genome shotgun (WGS) entry which is preliminary data.</text>
</comment>
<dbReference type="Pfam" id="PF00203">
    <property type="entry name" value="Ribosomal_S19"/>
    <property type="match status" value="1"/>
</dbReference>
<keyword evidence="4 6" id="KW-0687">Ribonucleoprotein</keyword>
<dbReference type="PANTHER" id="PTHR11880:SF2">
    <property type="entry name" value="SMALL RIBOSOMAL SUBUNIT PROTEIN US19"/>
    <property type="match status" value="1"/>
</dbReference>
<keyword evidence="6" id="KW-0694">RNA-binding</keyword>
<name>A0A7J4JIW0_9ARCH</name>
<dbReference type="GO" id="GO:0022627">
    <property type="term" value="C:cytosolic small ribosomal subunit"/>
    <property type="evidence" value="ECO:0007669"/>
    <property type="project" value="UniProtKB-UniRule"/>
</dbReference>
<evidence type="ECO:0000313" key="8">
    <source>
        <dbReference type="EMBL" id="HIH16549.1"/>
    </source>
</evidence>
<reference evidence="9" key="2">
    <citation type="submission" date="2021-03" db="EMBL/GenBank/DDBJ databases">
        <authorList>
            <person name="Jaffe A."/>
        </authorList>
    </citation>
    <scope>NUCLEOTIDE SEQUENCE</scope>
    <source>
        <strain evidence="9">RIFCSPLOWO2_01_FULL_58_19</strain>
    </source>
</reference>
<dbReference type="AlphaFoldDB" id="A0A7J4JIW0"/>
<dbReference type="HAMAP" id="MF_00531">
    <property type="entry name" value="Ribosomal_uS19"/>
    <property type="match status" value="1"/>
</dbReference>
<proteinExistence type="inferred from homology"/>
<organism evidence="8 10">
    <name type="scientific">Candidatus Iainarchaeum sp</name>
    <dbReference type="NCBI Taxonomy" id="3101447"/>
    <lineage>
        <taxon>Archaea</taxon>
        <taxon>Candidatus Iainarchaeota</taxon>
        <taxon>Candidatus Iainarchaeia</taxon>
        <taxon>Candidatus Iainarchaeales</taxon>
        <taxon>Candidatus Iainarchaeaceae</taxon>
        <taxon>Candidatus Iainarchaeum</taxon>
    </lineage>
</organism>
<evidence type="ECO:0000256" key="2">
    <source>
        <dbReference type="ARBA" id="ARBA00007345"/>
    </source>
</evidence>
<dbReference type="InterPro" id="IPR005713">
    <property type="entry name" value="Ribosomal_uS19_euk/arc"/>
</dbReference>
<evidence type="ECO:0000256" key="3">
    <source>
        <dbReference type="ARBA" id="ARBA00022980"/>
    </source>
</evidence>
<protein>
    <recommendedName>
        <fullName evidence="5 6">Small ribosomal subunit protein uS19</fullName>
    </recommendedName>
</protein>
<dbReference type="GO" id="GO:0000028">
    <property type="term" value="P:ribosomal small subunit assembly"/>
    <property type="evidence" value="ECO:0007669"/>
    <property type="project" value="TreeGrafter"/>
</dbReference>
<dbReference type="GO" id="GO:0019843">
    <property type="term" value="F:rRNA binding"/>
    <property type="evidence" value="ECO:0007669"/>
    <property type="project" value="UniProtKB-UniRule"/>
</dbReference>
<comment type="similarity">
    <text evidence="2 6 7">Belongs to the universal ribosomal protein uS19 family.</text>
</comment>
<keyword evidence="3 6" id="KW-0689">Ribosomal protein</keyword>
<evidence type="ECO:0000256" key="5">
    <source>
        <dbReference type="ARBA" id="ARBA00035163"/>
    </source>
</evidence>
<evidence type="ECO:0000256" key="7">
    <source>
        <dbReference type="RuleBase" id="RU003485"/>
    </source>
</evidence>
<evidence type="ECO:0000256" key="6">
    <source>
        <dbReference type="HAMAP-Rule" id="MF_00531"/>
    </source>
</evidence>
<dbReference type="EMBL" id="DUGH01000099">
    <property type="protein sequence ID" value="HIH16549.1"/>
    <property type="molecule type" value="Genomic_DNA"/>
</dbReference>
<reference evidence="9" key="3">
    <citation type="submission" date="2021-05" db="EMBL/GenBank/DDBJ databases">
        <title>Protein family content uncovers lineage relationships and bacterial pathway maintenance mechanisms in DPANN archaea.</title>
        <authorList>
            <person name="Castelle C.J."/>
            <person name="Meheust R."/>
            <person name="Jaffe A.L."/>
            <person name="Seitz K."/>
            <person name="Gong X."/>
            <person name="Baker B.J."/>
            <person name="Banfield J.F."/>
        </authorList>
    </citation>
    <scope>NUCLEOTIDE SEQUENCE</scope>
    <source>
        <strain evidence="9">RIFCSPLOWO2_01_FULL_58_19</strain>
    </source>
</reference>
<gene>
    <name evidence="6" type="primary">rps19p</name>
    <name evidence="8" type="ORF">HA252_04045</name>
    <name evidence="9" type="ORF">J4203_04680</name>
</gene>
<dbReference type="Proteomes" id="UP000564964">
    <property type="component" value="Unassembled WGS sequence"/>
</dbReference>
<dbReference type="InterPro" id="IPR002222">
    <property type="entry name" value="Ribosomal_uS19"/>
</dbReference>
<dbReference type="PANTHER" id="PTHR11880">
    <property type="entry name" value="RIBOSOMAL PROTEIN S19P FAMILY MEMBER"/>
    <property type="match status" value="1"/>
</dbReference>
<evidence type="ECO:0000313" key="9">
    <source>
        <dbReference type="EMBL" id="MBS3063144.1"/>
    </source>
</evidence>
<evidence type="ECO:0000313" key="10">
    <source>
        <dbReference type="Proteomes" id="UP000564964"/>
    </source>
</evidence>
<evidence type="ECO:0000256" key="4">
    <source>
        <dbReference type="ARBA" id="ARBA00023274"/>
    </source>
</evidence>
<dbReference type="Proteomes" id="UP000678237">
    <property type="component" value="Unassembled WGS sequence"/>
</dbReference>
<keyword evidence="6" id="KW-0699">rRNA-binding</keyword>
<accession>A0A7J4JIW0</accession>
<dbReference type="NCBIfam" id="NF003121">
    <property type="entry name" value="PRK04038.1"/>
    <property type="match status" value="1"/>
</dbReference>
<dbReference type="InterPro" id="IPR023575">
    <property type="entry name" value="Ribosomal_uS19_SF"/>
</dbReference>
<sequence>MAKDFNFRGIALDQLQEMDETQLGRLMTSRGRRNLRRGQDKALLKTVDRALEAKKHGKEPKPIRTHKRDAMILPKMVGLRFLVYKGKDWGQVDIVEKMIGHYLGEFALTRKRLSHGKAGIGATKSSTAITARG</sequence>
<dbReference type="GO" id="GO:0006412">
    <property type="term" value="P:translation"/>
    <property type="evidence" value="ECO:0007669"/>
    <property type="project" value="UniProtKB-UniRule"/>
</dbReference>
<dbReference type="GO" id="GO:0003735">
    <property type="term" value="F:structural constituent of ribosome"/>
    <property type="evidence" value="ECO:0007669"/>
    <property type="project" value="UniProtKB-UniRule"/>
</dbReference>
<dbReference type="SUPFAM" id="SSF54570">
    <property type="entry name" value="Ribosomal protein S19"/>
    <property type="match status" value="1"/>
</dbReference>
<evidence type="ECO:0000256" key="1">
    <source>
        <dbReference type="ARBA" id="ARBA00003239"/>
    </source>
</evidence>
<dbReference type="Gene3D" id="3.30.860.10">
    <property type="entry name" value="30s Ribosomal Protein S19, Chain A"/>
    <property type="match status" value="1"/>
</dbReference>
<dbReference type="EMBL" id="JAGVWE010000004">
    <property type="protein sequence ID" value="MBS3063144.1"/>
    <property type="molecule type" value="Genomic_DNA"/>
</dbReference>
<dbReference type="NCBIfam" id="TIGR01025">
    <property type="entry name" value="uS19_arch"/>
    <property type="match status" value="1"/>
</dbReference>
<comment type="function">
    <text evidence="1 6">Protein S19 forms a complex with S13 that binds strongly to the 16S ribosomal RNA.</text>
</comment>
<reference evidence="10" key="1">
    <citation type="journal article" date="2020" name="bioRxiv">
        <title>A rank-normalized archaeal taxonomy based on genome phylogeny resolves widespread incomplete and uneven classifications.</title>
        <authorList>
            <person name="Rinke C."/>
            <person name="Chuvochina M."/>
            <person name="Mussig A.J."/>
            <person name="Chaumeil P.-A."/>
            <person name="Waite D.W."/>
            <person name="Whitman W.B."/>
            <person name="Parks D.H."/>
            <person name="Hugenholtz P."/>
        </authorList>
    </citation>
    <scope>NUCLEOTIDE SEQUENCE [LARGE SCALE GENOMIC DNA]</scope>
</reference>